<keyword evidence="3" id="KW-1185">Reference proteome</keyword>
<feature type="chain" id="PRO_5032855046" description="Outer membrane beta-barrel protein" evidence="1">
    <location>
        <begin position="29"/>
        <end position="429"/>
    </location>
</feature>
<dbReference type="InterPro" id="IPR018759">
    <property type="entry name" value="BBP2_2"/>
</dbReference>
<gene>
    <name evidence="2" type="ORF">GGQ80_000124</name>
</gene>
<dbReference type="Proteomes" id="UP000529795">
    <property type="component" value="Unassembled WGS sequence"/>
</dbReference>
<proteinExistence type="predicted"/>
<name>A0A840FDZ7_9SPHN</name>
<dbReference type="Pfam" id="PF10082">
    <property type="entry name" value="BBP2_2"/>
    <property type="match status" value="1"/>
</dbReference>
<accession>A0A840FDZ7</accession>
<reference evidence="2 3" key="1">
    <citation type="submission" date="2020-08" db="EMBL/GenBank/DDBJ databases">
        <title>Genomic Encyclopedia of Type Strains, Phase IV (KMG-IV): sequencing the most valuable type-strain genomes for metagenomic binning, comparative biology and taxonomic classification.</title>
        <authorList>
            <person name="Goeker M."/>
        </authorList>
    </citation>
    <scope>NUCLEOTIDE SEQUENCE [LARGE SCALE GENOMIC DNA]</scope>
    <source>
        <strain evidence="2 3">YC6723</strain>
    </source>
</reference>
<keyword evidence="1" id="KW-0732">Signal</keyword>
<evidence type="ECO:0008006" key="4">
    <source>
        <dbReference type="Google" id="ProtNLM"/>
    </source>
</evidence>
<evidence type="ECO:0000313" key="3">
    <source>
        <dbReference type="Proteomes" id="UP000529795"/>
    </source>
</evidence>
<dbReference type="RefSeq" id="WP_183981765.1">
    <property type="nucleotide sequence ID" value="NZ_JACIEV010000001.1"/>
</dbReference>
<protein>
    <recommendedName>
        <fullName evidence="4">Outer membrane beta-barrel protein</fullName>
    </recommendedName>
</protein>
<feature type="signal peptide" evidence="1">
    <location>
        <begin position="1"/>
        <end position="28"/>
    </location>
</feature>
<evidence type="ECO:0000313" key="2">
    <source>
        <dbReference type="EMBL" id="MBB4152248.1"/>
    </source>
</evidence>
<dbReference type="EMBL" id="JACIEV010000001">
    <property type="protein sequence ID" value="MBB4152248.1"/>
    <property type="molecule type" value="Genomic_DNA"/>
</dbReference>
<comment type="caution">
    <text evidence="2">The sequence shown here is derived from an EMBL/GenBank/DDBJ whole genome shotgun (WGS) entry which is preliminary data.</text>
</comment>
<sequence length="429" mass="46626">MPAAGSQRRGAARWTMLAAGLAATPAAAQNLPPDESIRFSRYTAVRERQIPGYEQAGIPVGGFTLTPSLDANVNATDNVFALEDDRVSDAFLRLQPSARLSSNWAGRSLDISADAAIDRYARQSTENVNALNLSANAVQQFAGTLKLRLLGRFRANRESRESQNAFALTVRPVAFRETTGAVGLSRRFGPIQLAGEAGYQRLNFDNAQLRSGGILDQNYRDGGITSFRGRADLVQSTALAYFVQATNTDSSYSQLSSAGVRRGANTTEVLAGARFELPILARGEIGVGYITSGYRDQQFRRFSGLAVNSRVTFFPTQLTTVTVNALRSVNDAGTPNSSTYVSLIGGVQVDHELLRSVIIGANLQYQRDSFNGVDRQDRRFSVGASAEYRLNRLLSVRASFDRLDLTSNGAARYKSFTRNRALVGLGVRI</sequence>
<evidence type="ECO:0000256" key="1">
    <source>
        <dbReference type="SAM" id="SignalP"/>
    </source>
</evidence>
<dbReference type="AlphaFoldDB" id="A0A840FDZ7"/>
<organism evidence="2 3">
    <name type="scientific">Sphingomonas jinjuensis</name>
    <dbReference type="NCBI Taxonomy" id="535907"/>
    <lineage>
        <taxon>Bacteria</taxon>
        <taxon>Pseudomonadati</taxon>
        <taxon>Pseudomonadota</taxon>
        <taxon>Alphaproteobacteria</taxon>
        <taxon>Sphingomonadales</taxon>
        <taxon>Sphingomonadaceae</taxon>
        <taxon>Sphingomonas</taxon>
    </lineage>
</organism>